<organism evidence="1 2">
    <name type="scientific">Brassica campestris</name>
    <name type="common">Field mustard</name>
    <dbReference type="NCBI Taxonomy" id="3711"/>
    <lineage>
        <taxon>Eukaryota</taxon>
        <taxon>Viridiplantae</taxon>
        <taxon>Streptophyta</taxon>
        <taxon>Embryophyta</taxon>
        <taxon>Tracheophyta</taxon>
        <taxon>Spermatophyta</taxon>
        <taxon>Magnoliopsida</taxon>
        <taxon>eudicotyledons</taxon>
        <taxon>Gunneridae</taxon>
        <taxon>Pentapetalae</taxon>
        <taxon>rosids</taxon>
        <taxon>malvids</taxon>
        <taxon>Brassicales</taxon>
        <taxon>Brassicaceae</taxon>
        <taxon>Brassiceae</taxon>
        <taxon>Brassica</taxon>
    </lineage>
</organism>
<dbReference type="SUPFAM" id="SSF52047">
    <property type="entry name" value="RNI-like"/>
    <property type="match status" value="1"/>
</dbReference>
<dbReference type="STRING" id="51351.M4DX29"/>
<dbReference type="Gene3D" id="3.80.10.10">
    <property type="entry name" value="Ribonuclease Inhibitor"/>
    <property type="match status" value="1"/>
</dbReference>
<dbReference type="OMA" id="DEDCFFI"/>
<dbReference type="HOGENOM" id="CLU_1121462_0_0_1"/>
<dbReference type="Proteomes" id="UP000011750">
    <property type="component" value="Chromosome A08"/>
</dbReference>
<protein>
    <submittedName>
        <fullName evidence="1">Uncharacterized protein</fullName>
    </submittedName>
</protein>
<dbReference type="Gramene" id="Bra021075.1">
    <property type="protein sequence ID" value="Bra021075.1-P"/>
    <property type="gene ID" value="Bra021075"/>
</dbReference>
<dbReference type="InterPro" id="IPR032675">
    <property type="entry name" value="LRR_dom_sf"/>
</dbReference>
<proteinExistence type="predicted"/>
<evidence type="ECO:0000313" key="2">
    <source>
        <dbReference type="Proteomes" id="UP000011750"/>
    </source>
</evidence>
<keyword evidence="2" id="KW-1185">Reference proteome</keyword>
<name>M4DX29_BRACM</name>
<dbReference type="AlphaFoldDB" id="M4DX29"/>
<dbReference type="EnsemblPlants" id="Bra021075.1">
    <property type="protein sequence ID" value="Bra021075.1-P"/>
    <property type="gene ID" value="Bra021075"/>
</dbReference>
<reference evidence="1 2" key="2">
    <citation type="journal article" date="2018" name="Hortic Res">
        <title>Improved Brassica rapa reference genome by single-molecule sequencing and chromosome conformation capture technologies.</title>
        <authorList>
            <person name="Zhang L."/>
            <person name="Cai X."/>
            <person name="Wu J."/>
            <person name="Liu M."/>
            <person name="Grob S."/>
            <person name="Cheng F."/>
            <person name="Liang J."/>
            <person name="Cai C."/>
            <person name="Liu Z."/>
            <person name="Liu B."/>
            <person name="Wang F."/>
            <person name="Li S."/>
            <person name="Liu F."/>
            <person name="Li X."/>
            <person name="Cheng L."/>
            <person name="Yang W."/>
            <person name="Li M.H."/>
            <person name="Grossniklaus U."/>
            <person name="Zheng H."/>
            <person name="Wang X."/>
        </authorList>
    </citation>
    <scope>NUCLEOTIDE SEQUENCE [LARGE SCALE GENOMIC DNA]</scope>
    <source>
        <strain evidence="1 2">cv. Chiifu-401-42</strain>
    </source>
</reference>
<evidence type="ECO:0000313" key="1">
    <source>
        <dbReference type="EnsemblPlants" id="Bra021075.1-P"/>
    </source>
</evidence>
<dbReference type="InParanoid" id="M4DX29"/>
<accession>M4DX29</accession>
<reference evidence="1" key="3">
    <citation type="submission" date="2023-03" db="UniProtKB">
        <authorList>
            <consortium name="EnsemblPlants"/>
        </authorList>
    </citation>
    <scope>IDENTIFICATION</scope>
    <source>
        <strain evidence="1">cv. Chiifu-401-42</strain>
    </source>
</reference>
<reference evidence="1 2" key="1">
    <citation type="journal article" date="2011" name="Nat. Genet.">
        <title>The genome of the mesopolyploid crop species Brassica rapa.</title>
        <authorList>
            <consortium name="Brassica rapa Genome Sequencing Project Consortium"/>
            <person name="Wang X."/>
            <person name="Wang H."/>
            <person name="Wang J."/>
            <person name="Sun R."/>
            <person name="Wu J."/>
            <person name="Liu S."/>
            <person name="Bai Y."/>
            <person name="Mun J.H."/>
            <person name="Bancroft I."/>
            <person name="Cheng F."/>
            <person name="Huang S."/>
            <person name="Li X."/>
            <person name="Hua W."/>
            <person name="Wang J."/>
            <person name="Wang X."/>
            <person name="Freeling M."/>
            <person name="Pires J.C."/>
            <person name="Paterson A.H."/>
            <person name="Chalhoub B."/>
            <person name="Wang B."/>
            <person name="Hayward A."/>
            <person name="Sharpe A.G."/>
            <person name="Park B.S."/>
            <person name="Weisshaar B."/>
            <person name="Liu B."/>
            <person name="Li B."/>
            <person name="Liu B."/>
            <person name="Tong C."/>
            <person name="Song C."/>
            <person name="Duran C."/>
            <person name="Peng C."/>
            <person name="Geng C."/>
            <person name="Koh C."/>
            <person name="Lin C."/>
            <person name="Edwards D."/>
            <person name="Mu D."/>
            <person name="Shen D."/>
            <person name="Soumpourou E."/>
            <person name="Li F."/>
            <person name="Fraser F."/>
            <person name="Conant G."/>
            <person name="Lassalle G."/>
            <person name="King G.J."/>
            <person name="Bonnema G."/>
            <person name="Tang H."/>
            <person name="Wang H."/>
            <person name="Belcram H."/>
            <person name="Zhou H."/>
            <person name="Hirakawa H."/>
            <person name="Abe H."/>
            <person name="Guo H."/>
            <person name="Wang H."/>
            <person name="Jin H."/>
            <person name="Parkin I.A."/>
            <person name="Batley J."/>
            <person name="Kim J.S."/>
            <person name="Just J."/>
            <person name="Li J."/>
            <person name="Xu J."/>
            <person name="Deng J."/>
            <person name="Kim J.A."/>
            <person name="Li J."/>
            <person name="Yu J."/>
            <person name="Meng J."/>
            <person name="Wang J."/>
            <person name="Min J."/>
            <person name="Poulain J."/>
            <person name="Wang J."/>
            <person name="Hatakeyama K."/>
            <person name="Wu K."/>
            <person name="Wang L."/>
            <person name="Fang L."/>
            <person name="Trick M."/>
            <person name="Links M.G."/>
            <person name="Zhao M."/>
            <person name="Jin M."/>
            <person name="Ramchiary N."/>
            <person name="Drou N."/>
            <person name="Berkman P.J."/>
            <person name="Cai Q."/>
            <person name="Huang Q."/>
            <person name="Li R."/>
            <person name="Tabata S."/>
            <person name="Cheng S."/>
            <person name="Zhang S."/>
            <person name="Zhang S."/>
            <person name="Huang S."/>
            <person name="Sato S."/>
            <person name="Sun S."/>
            <person name="Kwon S.J."/>
            <person name="Choi S.R."/>
            <person name="Lee T.H."/>
            <person name="Fan W."/>
            <person name="Zhao X."/>
            <person name="Tan X."/>
            <person name="Xu X."/>
            <person name="Wang Y."/>
            <person name="Qiu Y."/>
            <person name="Yin Y."/>
            <person name="Li Y."/>
            <person name="Du Y."/>
            <person name="Liao Y."/>
            <person name="Lim Y."/>
            <person name="Narusaka Y."/>
            <person name="Wang Y."/>
            <person name="Wang Z."/>
            <person name="Li Z."/>
            <person name="Wang Z."/>
            <person name="Xiong Z."/>
            <person name="Zhang Z."/>
        </authorList>
    </citation>
    <scope>NUCLEOTIDE SEQUENCE [LARGE SCALE GENOMIC DNA]</scope>
    <source>
        <strain evidence="1 2">cv. Chiifu-401-42</strain>
    </source>
</reference>
<sequence length="248" mass="27900">MSGCIRLEFLPSDVNLASLHYLNLTGCARLRSFPRISSNISRLLLGGTSIVEDEDCFFIGIISRLTELVWSDCPMRYMPSDFCAEYLVELIIPGGAESENNGDVMKRLREARGECGESSRCLVASSTFDTLSRKGPIPTRRVFWSSCRFLVNRSDTNCWDCEIPCPTLSYLINTPCLIIQCGTLIDISQANPVILLPFIRAAPSLTVSFFYYRDDKAKPCYSHYVYDLNAETENSDEVTQCRCVTEES</sequence>